<dbReference type="EMBL" id="JAHHHN010000001">
    <property type="protein sequence ID" value="MBW4559831.1"/>
    <property type="molecule type" value="Genomic_DNA"/>
</dbReference>
<comment type="caution">
    <text evidence="2">The sequence shown here is derived from an EMBL/GenBank/DDBJ whole genome shotgun (WGS) entry which is preliminary data.</text>
</comment>
<name>A0A951UEB0_9NOST</name>
<dbReference type="Pfam" id="PF02469">
    <property type="entry name" value="Fasciclin"/>
    <property type="match status" value="1"/>
</dbReference>
<feature type="domain" description="FAS1" evidence="1">
    <location>
        <begin position="1"/>
        <end position="131"/>
    </location>
</feature>
<dbReference type="PANTHER" id="PTHR10900">
    <property type="entry name" value="PERIOSTIN-RELATED"/>
    <property type="match status" value="1"/>
</dbReference>
<dbReference type="FunFam" id="2.30.180.10:FF:000032">
    <property type="entry name" value="Fasciclin domain-containing protein, putative"/>
    <property type="match status" value="1"/>
</dbReference>
<sequence>MADLVETAINAGNFNTLVKAVEAAGLTEILKSPGSLTIFAPTDEAFAKLPEGSLDSLLQDIPKLKKIVTYHVAPGDVRSDDLAQIEEAETLEGSILAIESADGAIKVNDANVLTTDILADNGVIHVIDAVLIPAMVAGGRSS</sequence>
<dbReference type="Gene3D" id="2.30.180.10">
    <property type="entry name" value="FAS1 domain"/>
    <property type="match status" value="1"/>
</dbReference>
<organism evidence="2 3">
    <name type="scientific">Mojavia pulchra JT2-VF2</name>
    <dbReference type="NCBI Taxonomy" id="287848"/>
    <lineage>
        <taxon>Bacteria</taxon>
        <taxon>Bacillati</taxon>
        <taxon>Cyanobacteriota</taxon>
        <taxon>Cyanophyceae</taxon>
        <taxon>Nostocales</taxon>
        <taxon>Nostocaceae</taxon>
    </lineage>
</organism>
<protein>
    <submittedName>
        <fullName evidence="2">Fasciclin domain-containing protein</fullName>
    </submittedName>
</protein>
<dbReference type="PROSITE" id="PS50213">
    <property type="entry name" value="FAS1"/>
    <property type="match status" value="1"/>
</dbReference>
<reference evidence="2" key="1">
    <citation type="submission" date="2021-05" db="EMBL/GenBank/DDBJ databases">
        <authorList>
            <person name="Pietrasiak N."/>
            <person name="Ward R."/>
            <person name="Stajich J.E."/>
            <person name="Kurbessoian T."/>
        </authorList>
    </citation>
    <scope>NUCLEOTIDE SEQUENCE</scope>
    <source>
        <strain evidence="2">JT2-VF2</strain>
    </source>
</reference>
<evidence type="ECO:0000313" key="3">
    <source>
        <dbReference type="Proteomes" id="UP000715781"/>
    </source>
</evidence>
<dbReference type="InterPro" id="IPR000782">
    <property type="entry name" value="FAS1_domain"/>
</dbReference>
<dbReference type="Proteomes" id="UP000715781">
    <property type="component" value="Unassembled WGS sequence"/>
</dbReference>
<dbReference type="GO" id="GO:0005615">
    <property type="term" value="C:extracellular space"/>
    <property type="evidence" value="ECO:0007669"/>
    <property type="project" value="TreeGrafter"/>
</dbReference>
<dbReference type="InterPro" id="IPR050904">
    <property type="entry name" value="Adhesion/Biosynth-related"/>
</dbReference>
<dbReference type="InterPro" id="IPR036378">
    <property type="entry name" value="FAS1_dom_sf"/>
</dbReference>
<evidence type="ECO:0000313" key="2">
    <source>
        <dbReference type="EMBL" id="MBW4559831.1"/>
    </source>
</evidence>
<dbReference type="SMART" id="SM00554">
    <property type="entry name" value="FAS1"/>
    <property type="match status" value="1"/>
</dbReference>
<proteinExistence type="predicted"/>
<dbReference type="SUPFAM" id="SSF82153">
    <property type="entry name" value="FAS1 domain"/>
    <property type="match status" value="1"/>
</dbReference>
<dbReference type="AlphaFoldDB" id="A0A951UEB0"/>
<reference evidence="2" key="2">
    <citation type="journal article" date="2022" name="Microbiol. Resour. Announc.">
        <title>Metagenome Sequencing to Explore Phylogenomics of Terrestrial Cyanobacteria.</title>
        <authorList>
            <person name="Ward R.D."/>
            <person name="Stajich J.E."/>
            <person name="Johansen J.R."/>
            <person name="Huntemann M."/>
            <person name="Clum A."/>
            <person name="Foster B."/>
            <person name="Foster B."/>
            <person name="Roux S."/>
            <person name="Palaniappan K."/>
            <person name="Varghese N."/>
            <person name="Mukherjee S."/>
            <person name="Reddy T.B.K."/>
            <person name="Daum C."/>
            <person name="Copeland A."/>
            <person name="Chen I.A."/>
            <person name="Ivanova N.N."/>
            <person name="Kyrpides N.C."/>
            <person name="Shapiro N."/>
            <person name="Eloe-Fadrosh E.A."/>
            <person name="Pietrasiak N."/>
        </authorList>
    </citation>
    <scope>NUCLEOTIDE SEQUENCE</scope>
    <source>
        <strain evidence="2">JT2-VF2</strain>
    </source>
</reference>
<evidence type="ECO:0000259" key="1">
    <source>
        <dbReference type="PROSITE" id="PS50213"/>
    </source>
</evidence>
<dbReference type="PANTHER" id="PTHR10900:SF77">
    <property type="entry name" value="FI19380P1"/>
    <property type="match status" value="1"/>
</dbReference>
<accession>A0A951UEB0</accession>
<gene>
    <name evidence="2" type="ORF">KME32_01530</name>
</gene>